<accession>A0A6M1RPN5</accession>
<dbReference type="PANTHER" id="PTHR30093:SF2">
    <property type="entry name" value="TYPE II SECRETION SYSTEM PROTEIN H"/>
    <property type="match status" value="1"/>
</dbReference>
<dbReference type="NCBIfam" id="TIGR04294">
    <property type="entry name" value="pre_pil_HX9DG"/>
    <property type="match status" value="1"/>
</dbReference>
<feature type="domain" description="DUF1559" evidence="2">
    <location>
        <begin position="42"/>
        <end position="104"/>
    </location>
</feature>
<dbReference type="PANTHER" id="PTHR30093">
    <property type="entry name" value="GENERAL SECRETION PATHWAY PROTEIN G"/>
    <property type="match status" value="1"/>
</dbReference>
<dbReference type="Pfam" id="PF07963">
    <property type="entry name" value="N_methyl"/>
    <property type="match status" value="1"/>
</dbReference>
<proteinExistence type="predicted"/>
<dbReference type="EMBL" id="JAAKYA010000024">
    <property type="protein sequence ID" value="NGO38625.1"/>
    <property type="molecule type" value="Genomic_DNA"/>
</dbReference>
<evidence type="ECO:0000259" key="2">
    <source>
        <dbReference type="Pfam" id="PF07596"/>
    </source>
</evidence>
<name>A0A6M1RPN5_9BACT</name>
<evidence type="ECO:0000256" key="1">
    <source>
        <dbReference type="ARBA" id="ARBA00022481"/>
    </source>
</evidence>
<gene>
    <name evidence="3" type="ORF">G4L39_04310</name>
</gene>
<dbReference type="SUPFAM" id="SSF54523">
    <property type="entry name" value="Pili subunits"/>
    <property type="match status" value="1"/>
</dbReference>
<dbReference type="Pfam" id="PF07596">
    <property type="entry name" value="SBP_bac_10"/>
    <property type="match status" value="1"/>
</dbReference>
<dbReference type="InterPro" id="IPR045584">
    <property type="entry name" value="Pilin-like"/>
</dbReference>
<evidence type="ECO:0000313" key="3">
    <source>
        <dbReference type="EMBL" id="NGO38625.1"/>
    </source>
</evidence>
<dbReference type="GO" id="GO:0015628">
    <property type="term" value="P:protein secretion by the type II secretion system"/>
    <property type="evidence" value="ECO:0007669"/>
    <property type="project" value="InterPro"/>
</dbReference>
<keyword evidence="4" id="KW-1185">Reference proteome</keyword>
<comment type="caution">
    <text evidence="3">The sequence shown here is derived from an EMBL/GenBank/DDBJ whole genome shotgun (WGS) entry which is preliminary data.</text>
</comment>
<dbReference type="NCBIfam" id="TIGR02532">
    <property type="entry name" value="IV_pilin_GFxxxE"/>
    <property type="match status" value="1"/>
</dbReference>
<dbReference type="RefSeq" id="WP_165106196.1">
    <property type="nucleotide sequence ID" value="NZ_JAAKYA010000024.1"/>
</dbReference>
<protein>
    <submittedName>
        <fullName evidence="3">DUF1559 domain-containing protein</fullName>
    </submittedName>
</protein>
<dbReference type="AlphaFoldDB" id="A0A6M1RPN5"/>
<dbReference type="PRINTS" id="PR00813">
    <property type="entry name" value="BCTERIALGSPG"/>
</dbReference>
<reference evidence="3 4" key="1">
    <citation type="submission" date="2020-02" db="EMBL/GenBank/DDBJ databases">
        <title>Draft genome sequence of Limisphaera ngatamarikiensis NGM72.4T, a thermophilic Verrucomicrobia grouped in subdivision 3.</title>
        <authorList>
            <person name="Carere C.R."/>
            <person name="Steen J."/>
            <person name="Hugenholtz P."/>
            <person name="Stott M.B."/>
        </authorList>
    </citation>
    <scope>NUCLEOTIDE SEQUENCE [LARGE SCALE GENOMIC DNA]</scope>
    <source>
        <strain evidence="3 4">NGM72.4</strain>
    </source>
</reference>
<dbReference type="InterPro" id="IPR011453">
    <property type="entry name" value="DUF1559"/>
</dbReference>
<evidence type="ECO:0000313" key="4">
    <source>
        <dbReference type="Proteomes" id="UP000477311"/>
    </source>
</evidence>
<dbReference type="GO" id="GO:0015627">
    <property type="term" value="C:type II protein secretion system complex"/>
    <property type="evidence" value="ECO:0007669"/>
    <property type="project" value="InterPro"/>
</dbReference>
<dbReference type="InterPro" id="IPR027558">
    <property type="entry name" value="Pre_pil_HX9DG_C"/>
</dbReference>
<dbReference type="Proteomes" id="UP000477311">
    <property type="component" value="Unassembled WGS sequence"/>
</dbReference>
<sequence>MSDKQQMRLPGQAFTLVELLVVIAVIAVLIALLLPALAGAKASAAATACKNNLRQLGIALQIYTQDHGCYPPHAYRPSNETLALRTNVVFVDTIGWPGYLLPYVLGKRETFRCPARGSEFQWPANPTPRGYEFPFNVDSMFLRWSYGYNGLNFKQARNGNIVGGYGLSPSTVLPLSANLVLKPADMIAIGDSDGNGFGDPNISFMRPRLNADPDFPPGDIHKGGANIVFCDGHVEWQKQSRWIELTPEAARRWHYDNQPHPEWWYRSWQ</sequence>
<dbReference type="InterPro" id="IPR012902">
    <property type="entry name" value="N_methyl_site"/>
</dbReference>
<dbReference type="Gene3D" id="3.30.700.10">
    <property type="entry name" value="Glycoprotein, Type 4 Pilin"/>
    <property type="match status" value="1"/>
</dbReference>
<organism evidence="3 4">
    <name type="scientific">Limisphaera ngatamarikiensis</name>
    <dbReference type="NCBI Taxonomy" id="1324935"/>
    <lineage>
        <taxon>Bacteria</taxon>
        <taxon>Pseudomonadati</taxon>
        <taxon>Verrucomicrobiota</taxon>
        <taxon>Verrucomicrobiia</taxon>
        <taxon>Limisphaerales</taxon>
        <taxon>Limisphaeraceae</taxon>
        <taxon>Limisphaera</taxon>
    </lineage>
</organism>
<dbReference type="InterPro" id="IPR000983">
    <property type="entry name" value="Bac_GSPG_pilin"/>
</dbReference>
<keyword evidence="1" id="KW-0488">Methylation</keyword>